<dbReference type="Proteomes" id="UP000265801">
    <property type="component" value="Unassembled WGS sequence"/>
</dbReference>
<reference evidence="1 2" key="1">
    <citation type="submission" date="2018-09" db="EMBL/GenBank/DDBJ databases">
        <title>Bacillus saliacetes sp. nov., isolated from Thai shrimp paste (Ka-pi).</title>
        <authorList>
            <person name="Daroonpunt R."/>
            <person name="Tanasupawat S."/>
            <person name="Yiamsombut S."/>
        </authorList>
    </citation>
    <scope>NUCLEOTIDE SEQUENCE [LARGE SCALE GENOMIC DNA]</scope>
    <source>
        <strain evidence="1 2">SKP7-4</strain>
    </source>
</reference>
<proteinExistence type="predicted"/>
<dbReference type="AlphaFoldDB" id="A0A3A1R0G9"/>
<dbReference type="Gene3D" id="3.90.1140.10">
    <property type="entry name" value="Cyclic phosphodiesterase"/>
    <property type="match status" value="1"/>
</dbReference>
<dbReference type="EMBL" id="QXIR01000014">
    <property type="protein sequence ID" value="RIW33331.1"/>
    <property type="molecule type" value="Genomic_DNA"/>
</dbReference>
<dbReference type="PANTHER" id="PTHR40037">
    <property type="entry name" value="PHOSPHOESTERASE YJCG-RELATED"/>
    <property type="match status" value="1"/>
</dbReference>
<keyword evidence="1" id="KW-0436">Ligase</keyword>
<organism evidence="1 2">
    <name type="scientific">Bacillus salacetis</name>
    <dbReference type="NCBI Taxonomy" id="2315464"/>
    <lineage>
        <taxon>Bacteria</taxon>
        <taxon>Bacillati</taxon>
        <taxon>Bacillota</taxon>
        <taxon>Bacilli</taxon>
        <taxon>Bacillales</taxon>
        <taxon>Bacillaceae</taxon>
        <taxon>Bacillus</taxon>
    </lineage>
</organism>
<dbReference type="OrthoDB" id="1524661at2"/>
<dbReference type="SUPFAM" id="SSF55144">
    <property type="entry name" value="LigT-like"/>
    <property type="match status" value="1"/>
</dbReference>
<evidence type="ECO:0000313" key="1">
    <source>
        <dbReference type="EMBL" id="RIW33331.1"/>
    </source>
</evidence>
<protein>
    <submittedName>
        <fullName evidence="1">2'-5' RNA ligase family protein</fullName>
    </submittedName>
</protein>
<evidence type="ECO:0000313" key="2">
    <source>
        <dbReference type="Proteomes" id="UP000265801"/>
    </source>
</evidence>
<dbReference type="Pfam" id="PF13563">
    <property type="entry name" value="2_5_RNA_ligase2"/>
    <property type="match status" value="1"/>
</dbReference>
<keyword evidence="2" id="KW-1185">Reference proteome</keyword>
<comment type="caution">
    <text evidence="1">The sequence shown here is derived from an EMBL/GenBank/DDBJ whole genome shotgun (WGS) entry which is preliminary data.</text>
</comment>
<dbReference type="InterPro" id="IPR009097">
    <property type="entry name" value="Cyclic_Pdiesterase"/>
</dbReference>
<gene>
    <name evidence="1" type="ORF">D3H55_11595</name>
</gene>
<sequence>MKRSITVFPEFENNHLIQELRRKYDPLHNLIPSHITLVFPFTSNIAGDCLKEHMAEKLLGVEPFEIKLKEITGDNGEYLFLNVKTGNDQLIRIHDLLYSGILKGFLFRRVSYNPHLTVGRLPGTQDFDRALRDTENFNEEFRTVIKKIIIETIEEDGRSNPEFCYNLGS</sequence>
<name>A0A3A1R0G9_9BACI</name>
<dbReference type="InterPro" id="IPR050580">
    <property type="entry name" value="2H_phosphoesterase_YjcG-like"/>
</dbReference>
<accession>A0A3A1R0G9</accession>
<dbReference type="GO" id="GO:0016874">
    <property type="term" value="F:ligase activity"/>
    <property type="evidence" value="ECO:0007669"/>
    <property type="project" value="UniProtKB-KW"/>
</dbReference>
<dbReference type="PANTHER" id="PTHR40037:SF1">
    <property type="entry name" value="PHOSPHOESTERASE SAOUHSC_00951-RELATED"/>
    <property type="match status" value="1"/>
</dbReference>